<dbReference type="RefSeq" id="WP_091678344.1">
    <property type="nucleotide sequence ID" value="NZ_FOSN01000002.1"/>
</dbReference>
<evidence type="ECO:0000313" key="1">
    <source>
        <dbReference type="EMBL" id="SFK12402.1"/>
    </source>
</evidence>
<gene>
    <name evidence="1" type="ORF">SAMN05444581_102233</name>
</gene>
<name>A0A1I3WY59_9HYPH</name>
<dbReference type="Proteomes" id="UP000198755">
    <property type="component" value="Unassembled WGS sequence"/>
</dbReference>
<sequence>MASQNIEIYVCALDPSLWPQTLKEITRQLGAEATSIFAIEPAEQRMEFAQIWGADLAQVAADAARTNAINPFLTIGWHSQIDEPFRMRTFAAPEEIRPTQYYREFMASKGWFDFVGMTLQKSARRYTASCP</sequence>
<dbReference type="EMBL" id="FOSN01000002">
    <property type="protein sequence ID" value="SFK12402.1"/>
    <property type="molecule type" value="Genomic_DNA"/>
</dbReference>
<evidence type="ECO:0000313" key="2">
    <source>
        <dbReference type="Proteomes" id="UP000198755"/>
    </source>
</evidence>
<reference evidence="1 2" key="1">
    <citation type="submission" date="2016-10" db="EMBL/GenBank/DDBJ databases">
        <authorList>
            <person name="de Groot N.N."/>
        </authorList>
    </citation>
    <scope>NUCLEOTIDE SEQUENCE [LARGE SCALE GENOMIC DNA]</scope>
    <source>
        <strain evidence="1 2">NE2</strain>
    </source>
</reference>
<accession>A0A1I3WY59</accession>
<dbReference type="AlphaFoldDB" id="A0A1I3WY59"/>
<keyword evidence="2" id="KW-1185">Reference proteome</keyword>
<protein>
    <submittedName>
        <fullName evidence="1">Uncharacterized protein</fullName>
    </submittedName>
</protein>
<dbReference type="OrthoDB" id="5497412at2"/>
<organism evidence="1 2">
    <name type="scientific">Methylocapsa palsarum</name>
    <dbReference type="NCBI Taxonomy" id="1612308"/>
    <lineage>
        <taxon>Bacteria</taxon>
        <taxon>Pseudomonadati</taxon>
        <taxon>Pseudomonadota</taxon>
        <taxon>Alphaproteobacteria</taxon>
        <taxon>Hyphomicrobiales</taxon>
        <taxon>Beijerinckiaceae</taxon>
        <taxon>Methylocapsa</taxon>
    </lineage>
</organism>
<proteinExistence type="predicted"/>